<keyword evidence="5" id="KW-0175">Coiled coil</keyword>
<dbReference type="GO" id="GO:0016042">
    <property type="term" value="P:lipid catabolic process"/>
    <property type="evidence" value="ECO:0007669"/>
    <property type="project" value="UniProtKB-UniRule"/>
</dbReference>
<dbReference type="InterPro" id="IPR050301">
    <property type="entry name" value="NTE"/>
</dbReference>
<accession>A0A0C2NGY1</accession>
<feature type="transmembrane region" description="Helical" evidence="6">
    <location>
        <begin position="1080"/>
        <end position="1103"/>
    </location>
</feature>
<dbReference type="AlphaFoldDB" id="A0A0C2JBR8"/>
<protein>
    <recommendedName>
        <fullName evidence="7">PNPLA domain-containing protein</fullName>
    </recommendedName>
</protein>
<dbReference type="InterPro" id="IPR027417">
    <property type="entry name" value="P-loop_NTPase"/>
</dbReference>
<dbReference type="SUPFAM" id="SSF52151">
    <property type="entry name" value="FabD/lysophospholipase-like"/>
    <property type="match status" value="1"/>
</dbReference>
<sequence>MSKLGIVFSGGGGKGAYEIGAWKALNEYGIDANVEAVAGTSVGALNAALFIQGDVAAAEQLWRGITQDQVLVMNKDNLAKKTATMASLFFTPSLIARAVLAATNLAGSQGLFNQTGLKKLIEQSGACNKVEASHIPLHICSLNSDSKALEYPALNGLPASEVSQWLLASAAIPLVFDGIEIGDSVYYDGGVLPGEYSDNTPFEILISQHQCTHIINLYLERSPQMALSQKAFPNVRFWNIVPTRDFDGVIAPLNFTPENAAKLLDEGYEDVKRILEQFKAFQDSEERYLDAVIDYAQSEQAFSGQVDLNQQLRNNEVSQYDNLKQITQQLGSEIEQQEQSLIDAGLDRLIEEMQENSAELLDEAFTAITTLASTEGMINTQLEQSRFGRILGNLTGSNNARQAEVNYGLNRAVYANQQLIQKLNHKNMLTMEAVASLSNKTNYLMKHVNVLYGSVQLVEQRVNRSLSLMKSGFEALEVELTHRIDHVEKRIENLERNSLINDWYHNVVAQTIHCNPYQTLLHTTASFYVTSGRSWSNTELARYTNALSALHLSDEPLIPAALIWQSQTGVFLNEIDSQYILPLAPQRQSHFPLLKGIQMADEQVEGHDVLTELESELKLNLFAQCSARDLGLELLNALRQNDRRTPCNTVKQNKNQTYLLPSGKYASTLQNQWLNVIAQANDLNEANLQHQGITADLAYLTRKIEEFKVVIPLIGKFSSGKSHLLNRYLGNDYLKTNIAPETAVATELRYGDIEQFTIHYLDEQTSVTYPQQVLSTFQLSEQVAYISLELCNKRLKNRSNLTLVDMPGFDARNISHHKAIATYLERGDYFINLLPADIPFDASVIEQLEEIYFDHGKAVHCLLSKSARKSPSDLTRSIEQVQHSLSERLQYEVSVGCIETVDKNAYSISAFEALIDEAANQFDSCLMSRYQVAVDEVLQALQHHLRIKATYAGNSEAEIEQEITSLTQRFTDKERQLIQALSETQYNLCSVGKESLSHKVAKELNNHAGQLAIAANSGNVPDKLTSLVRPIVQNELDYLIKQELERLGQQLKVEESPSLSDIHVQIDLPQLEKEAFSMKVGAITGAIITVFLGPIGGAVVGLLGGILGRKDNENACTQQIDEQIRNQVIPQAVSQIMHEIECHLAKIVGQLGQQLHANLALEKQEHDKQLKQLQEQHRHHNTEFTQMQQQLAAALGHVVALINNETTHINENFITNEFTN</sequence>
<evidence type="ECO:0000256" key="5">
    <source>
        <dbReference type="SAM" id="Coils"/>
    </source>
</evidence>
<accession>A0A0C2JBR8</accession>
<feature type="coiled-coil region" evidence="5">
    <location>
        <begin position="1156"/>
        <end position="1190"/>
    </location>
</feature>
<feature type="short sequence motif" description="DGA/G" evidence="4">
    <location>
        <begin position="188"/>
        <end position="190"/>
    </location>
</feature>
<keyword evidence="9" id="KW-1185">Reference proteome</keyword>
<evidence type="ECO:0000259" key="7">
    <source>
        <dbReference type="PROSITE" id="PS51635"/>
    </source>
</evidence>
<proteinExistence type="predicted"/>
<comment type="caution">
    <text evidence="8">The sequence shown here is derived from an EMBL/GenBank/DDBJ whole genome shotgun (WGS) entry which is preliminary data.</text>
</comment>
<feature type="active site" description="Nucleophile" evidence="4">
    <location>
        <position position="41"/>
    </location>
</feature>
<feature type="active site" description="Proton acceptor" evidence="4">
    <location>
        <position position="188"/>
    </location>
</feature>
<dbReference type="OrthoDB" id="9816479at2"/>
<dbReference type="Gene3D" id="3.40.50.300">
    <property type="entry name" value="P-loop containing nucleotide triphosphate hydrolases"/>
    <property type="match status" value="1"/>
</dbReference>
<evidence type="ECO:0000256" key="2">
    <source>
        <dbReference type="ARBA" id="ARBA00022963"/>
    </source>
</evidence>
<evidence type="ECO:0000256" key="4">
    <source>
        <dbReference type="PROSITE-ProRule" id="PRU01161"/>
    </source>
</evidence>
<keyword evidence="6" id="KW-0472">Membrane</keyword>
<organism evidence="8 9">
    <name type="scientific">Vibrio renipiscarius</name>
    <dbReference type="NCBI Taxonomy" id="1461322"/>
    <lineage>
        <taxon>Bacteria</taxon>
        <taxon>Pseudomonadati</taxon>
        <taxon>Pseudomonadota</taxon>
        <taxon>Gammaproteobacteria</taxon>
        <taxon>Vibrionales</taxon>
        <taxon>Vibrionaceae</taxon>
        <taxon>Vibrio</taxon>
    </lineage>
</organism>
<dbReference type="STRING" id="1461322.OJ16_18960"/>
<dbReference type="Proteomes" id="UP000031672">
    <property type="component" value="Unassembled WGS sequence"/>
</dbReference>
<dbReference type="PANTHER" id="PTHR14226">
    <property type="entry name" value="NEUROPATHY TARGET ESTERASE/SWISS CHEESE D.MELANOGASTER"/>
    <property type="match status" value="1"/>
</dbReference>
<gene>
    <name evidence="8" type="ORF">OJ16_18960</name>
</gene>
<keyword evidence="6" id="KW-0812">Transmembrane</keyword>
<dbReference type="InterPro" id="IPR045063">
    <property type="entry name" value="Dynamin_N"/>
</dbReference>
<keyword evidence="3 4" id="KW-0443">Lipid metabolism</keyword>
<dbReference type="Gene3D" id="3.40.1090.10">
    <property type="entry name" value="Cytosolic phospholipase A2 catalytic domain"/>
    <property type="match status" value="2"/>
</dbReference>
<dbReference type="PROSITE" id="PS51635">
    <property type="entry name" value="PNPLA"/>
    <property type="match status" value="1"/>
</dbReference>
<keyword evidence="6" id="KW-1133">Transmembrane helix</keyword>
<dbReference type="PANTHER" id="PTHR14226:SF57">
    <property type="entry name" value="BLR7027 PROTEIN"/>
    <property type="match status" value="1"/>
</dbReference>
<dbReference type="InterPro" id="IPR002641">
    <property type="entry name" value="PNPLA_dom"/>
</dbReference>
<evidence type="ECO:0000313" key="8">
    <source>
        <dbReference type="EMBL" id="KII75369.1"/>
    </source>
</evidence>
<dbReference type="Pfam" id="PF00350">
    <property type="entry name" value="Dynamin_N"/>
    <property type="match status" value="1"/>
</dbReference>
<dbReference type="SUPFAM" id="SSF52540">
    <property type="entry name" value="P-loop containing nucleoside triphosphate hydrolases"/>
    <property type="match status" value="1"/>
</dbReference>
<feature type="domain" description="PNPLA" evidence="7">
    <location>
        <begin position="6"/>
        <end position="206"/>
    </location>
</feature>
<name>A0A0C2JBR8_9VIBR</name>
<dbReference type="EMBL" id="JTKH01000025">
    <property type="protein sequence ID" value="KII75369.1"/>
    <property type="molecule type" value="Genomic_DNA"/>
</dbReference>
<reference evidence="8 9" key="1">
    <citation type="submission" date="2014-11" db="EMBL/GenBank/DDBJ databases">
        <title>Draft Genome Sequence of Vibrio piscirenalis strains CECT 8603T and CECT 8604, two marine Gammaproteobacterium isolated from cultured gilthead sea bream (Sparus aurata).</title>
        <authorList>
            <person name="Arahal D.R."/>
            <person name="Rodrigo-Torres L."/>
            <person name="Lucena T."/>
            <person name="Pujalte M.J."/>
        </authorList>
    </citation>
    <scope>NUCLEOTIDE SEQUENCE [LARGE SCALE GENOMIC DNA]</scope>
    <source>
        <strain evidence="8 9">DCR 1-4-2</strain>
    </source>
</reference>
<evidence type="ECO:0000256" key="3">
    <source>
        <dbReference type="ARBA" id="ARBA00023098"/>
    </source>
</evidence>
<dbReference type="GO" id="GO:0016787">
    <property type="term" value="F:hydrolase activity"/>
    <property type="evidence" value="ECO:0007669"/>
    <property type="project" value="UniProtKB-UniRule"/>
</dbReference>
<dbReference type="Pfam" id="PF01734">
    <property type="entry name" value="Patatin"/>
    <property type="match status" value="1"/>
</dbReference>
<feature type="short sequence motif" description="GXGXXG" evidence="4">
    <location>
        <begin position="10"/>
        <end position="15"/>
    </location>
</feature>
<evidence type="ECO:0000313" key="9">
    <source>
        <dbReference type="Proteomes" id="UP000031672"/>
    </source>
</evidence>
<feature type="short sequence motif" description="GXSXG" evidence="4">
    <location>
        <begin position="39"/>
        <end position="43"/>
    </location>
</feature>
<dbReference type="CDD" id="cd07209">
    <property type="entry name" value="Pat_hypo_Ecoli_Z1214_like"/>
    <property type="match status" value="1"/>
</dbReference>
<dbReference type="InterPro" id="IPR016035">
    <property type="entry name" value="Acyl_Trfase/lysoPLipase"/>
</dbReference>
<evidence type="ECO:0000256" key="1">
    <source>
        <dbReference type="ARBA" id="ARBA00022801"/>
    </source>
</evidence>
<evidence type="ECO:0000256" key="6">
    <source>
        <dbReference type="SAM" id="Phobius"/>
    </source>
</evidence>
<keyword evidence="2 4" id="KW-0442">Lipid degradation</keyword>
<keyword evidence="1 4" id="KW-0378">Hydrolase</keyword>